<dbReference type="Proteomes" id="UP001289581">
    <property type="component" value="Unassembled WGS sequence"/>
</dbReference>
<dbReference type="SUPFAM" id="SSF161098">
    <property type="entry name" value="MetI-like"/>
    <property type="match status" value="1"/>
</dbReference>
<evidence type="ECO:0000256" key="4">
    <source>
        <dbReference type="ARBA" id="ARBA00022448"/>
    </source>
</evidence>
<keyword evidence="6" id="KW-0997">Cell inner membrane</keyword>
<dbReference type="InterPro" id="IPR000515">
    <property type="entry name" value="MetI-like"/>
</dbReference>
<organism evidence="16 17">
    <name type="scientific">Actinomyces oris</name>
    <dbReference type="NCBI Taxonomy" id="544580"/>
    <lineage>
        <taxon>Bacteria</taxon>
        <taxon>Bacillati</taxon>
        <taxon>Actinomycetota</taxon>
        <taxon>Actinomycetes</taxon>
        <taxon>Actinomycetales</taxon>
        <taxon>Actinomycetaceae</taxon>
        <taxon>Actinomyces</taxon>
    </lineage>
</organism>
<dbReference type="InterPro" id="IPR013563">
    <property type="entry name" value="Oligopep_ABC_C"/>
</dbReference>
<dbReference type="InterPro" id="IPR003593">
    <property type="entry name" value="AAA+_ATPase"/>
</dbReference>
<proteinExistence type="inferred from homology"/>
<keyword evidence="5" id="KW-1003">Cell membrane</keyword>
<dbReference type="PANTHER" id="PTHR43297">
    <property type="entry name" value="OLIGOPEPTIDE TRANSPORT ATP-BINDING PROTEIN APPD"/>
    <property type="match status" value="1"/>
</dbReference>
<evidence type="ECO:0000256" key="7">
    <source>
        <dbReference type="ARBA" id="ARBA00022692"/>
    </source>
</evidence>
<dbReference type="InterPro" id="IPR035906">
    <property type="entry name" value="MetI-like_sf"/>
</dbReference>
<comment type="similarity">
    <text evidence="3">Belongs to the ABC transporter superfamily.</text>
</comment>
<keyword evidence="17" id="KW-1185">Reference proteome</keyword>
<dbReference type="RefSeq" id="WP_075371711.1">
    <property type="nucleotide sequence ID" value="NZ_JAXBCZ010000001.1"/>
</dbReference>
<keyword evidence="12 13" id="KW-0472">Membrane</keyword>
<dbReference type="GO" id="GO:0016887">
    <property type="term" value="F:ATP hydrolysis activity"/>
    <property type="evidence" value="ECO:0007669"/>
    <property type="project" value="InterPro"/>
</dbReference>
<feature type="transmembrane region" description="Helical" evidence="13">
    <location>
        <begin position="279"/>
        <end position="300"/>
    </location>
</feature>
<name>A0AAW9KG52_9ACTO</name>
<keyword evidence="4 13" id="KW-0813">Transport</keyword>
<dbReference type="PROSITE" id="PS50928">
    <property type="entry name" value="ABC_TM1"/>
    <property type="match status" value="1"/>
</dbReference>
<keyword evidence="11 13" id="KW-1133">Transmembrane helix</keyword>
<evidence type="ECO:0000256" key="10">
    <source>
        <dbReference type="ARBA" id="ARBA00022967"/>
    </source>
</evidence>
<dbReference type="GO" id="GO:0055085">
    <property type="term" value="P:transmembrane transport"/>
    <property type="evidence" value="ECO:0007669"/>
    <property type="project" value="InterPro"/>
</dbReference>
<dbReference type="SUPFAM" id="SSF52540">
    <property type="entry name" value="P-loop containing nucleoside triphosphate hydrolases"/>
    <property type="match status" value="1"/>
</dbReference>
<dbReference type="InterPro" id="IPR003439">
    <property type="entry name" value="ABC_transporter-like_ATP-bd"/>
</dbReference>
<dbReference type="Pfam" id="PF00005">
    <property type="entry name" value="ABC_tran"/>
    <property type="match status" value="1"/>
</dbReference>
<feature type="transmembrane region" description="Helical" evidence="13">
    <location>
        <begin position="172"/>
        <end position="189"/>
    </location>
</feature>
<evidence type="ECO:0000256" key="5">
    <source>
        <dbReference type="ARBA" id="ARBA00022475"/>
    </source>
</evidence>
<reference evidence="16 17" key="1">
    <citation type="submission" date="2023-06" db="EMBL/GenBank/DDBJ databases">
        <title>Actinomyces orist ORNL 0101 HMT-893 genome.</title>
        <authorList>
            <person name="Johnston C.D."/>
            <person name="Chen T."/>
            <person name="Dewhirst F.E."/>
        </authorList>
    </citation>
    <scope>NUCLEOTIDE SEQUENCE [LARGE SCALE GENOMIC DNA]</scope>
    <source>
        <strain evidence="16 17">ORNL 0101</strain>
    </source>
</reference>
<dbReference type="GO" id="GO:0005886">
    <property type="term" value="C:plasma membrane"/>
    <property type="evidence" value="ECO:0007669"/>
    <property type="project" value="UniProtKB-SubCell"/>
</dbReference>
<evidence type="ECO:0000256" key="1">
    <source>
        <dbReference type="ARBA" id="ARBA00004141"/>
    </source>
</evidence>
<comment type="similarity">
    <text evidence="13">Belongs to the binding-protein-dependent transport system permease family.</text>
</comment>
<dbReference type="CDD" id="cd06261">
    <property type="entry name" value="TM_PBP2"/>
    <property type="match status" value="1"/>
</dbReference>
<dbReference type="FunFam" id="3.40.50.300:FF:000016">
    <property type="entry name" value="Oligopeptide ABC transporter ATP-binding component"/>
    <property type="match status" value="1"/>
</dbReference>
<accession>A0AAW9KG52</accession>
<comment type="subcellular location">
    <subcellularLocation>
        <location evidence="13">Cell membrane</location>
        <topology evidence="13">Multi-pass membrane protein</topology>
    </subcellularLocation>
    <subcellularLocation>
        <location evidence="2">Cell membrane</location>
        <topology evidence="2">Peripheral membrane protein</topology>
    </subcellularLocation>
    <subcellularLocation>
        <location evidence="1">Membrane</location>
        <topology evidence="1">Multi-pass membrane protein</topology>
    </subcellularLocation>
</comment>
<keyword evidence="9" id="KW-0067">ATP-binding</keyword>
<evidence type="ECO:0000256" key="3">
    <source>
        <dbReference type="ARBA" id="ARBA00005417"/>
    </source>
</evidence>
<feature type="domain" description="ABC transporter" evidence="14">
    <location>
        <begin position="403"/>
        <end position="644"/>
    </location>
</feature>
<keyword evidence="8" id="KW-0547">Nucleotide-binding</keyword>
<dbReference type="InterPro" id="IPR017871">
    <property type="entry name" value="ABC_transporter-like_CS"/>
</dbReference>
<protein>
    <submittedName>
        <fullName evidence="16">Dipeptide/oligopeptide/nickel ABC transporter permease/ATP-binding protein</fullName>
    </submittedName>
</protein>
<evidence type="ECO:0000259" key="15">
    <source>
        <dbReference type="PROSITE" id="PS50928"/>
    </source>
</evidence>
<keyword evidence="10" id="KW-1278">Translocase</keyword>
<feature type="domain" description="ABC transmembrane type-1" evidence="15">
    <location>
        <begin position="107"/>
        <end position="301"/>
    </location>
</feature>
<evidence type="ECO:0000313" key="17">
    <source>
        <dbReference type="Proteomes" id="UP001289581"/>
    </source>
</evidence>
<dbReference type="GO" id="GO:0005524">
    <property type="term" value="F:ATP binding"/>
    <property type="evidence" value="ECO:0007669"/>
    <property type="project" value="UniProtKB-KW"/>
</dbReference>
<evidence type="ECO:0000313" key="16">
    <source>
        <dbReference type="EMBL" id="MEA1303891.1"/>
    </source>
</evidence>
<dbReference type="InterPro" id="IPR050388">
    <property type="entry name" value="ABC_Ni/Peptide_Import"/>
</dbReference>
<keyword evidence="7 13" id="KW-0812">Transmembrane</keyword>
<evidence type="ECO:0000256" key="12">
    <source>
        <dbReference type="ARBA" id="ARBA00023136"/>
    </source>
</evidence>
<feature type="transmembrane region" description="Helical" evidence="13">
    <location>
        <begin position="29"/>
        <end position="48"/>
    </location>
</feature>
<dbReference type="AlphaFoldDB" id="A0AAW9KG52"/>
<evidence type="ECO:0000256" key="9">
    <source>
        <dbReference type="ARBA" id="ARBA00022840"/>
    </source>
</evidence>
<gene>
    <name evidence="16" type="ORF">QU665_02140</name>
</gene>
<dbReference type="PROSITE" id="PS00211">
    <property type="entry name" value="ABC_TRANSPORTER_1"/>
    <property type="match status" value="1"/>
</dbReference>
<dbReference type="PANTHER" id="PTHR43297:SF14">
    <property type="entry name" value="ATPASE AAA-TYPE CORE DOMAIN-CONTAINING PROTEIN"/>
    <property type="match status" value="1"/>
</dbReference>
<feature type="transmembrane region" description="Helical" evidence="13">
    <location>
        <begin position="111"/>
        <end position="134"/>
    </location>
</feature>
<sequence>MLHRSTLDKASKPGTRFQGWKALPLGSKIAVVVLGLITLIAILAPVVAPYSPNATGLAVAKSTAHIEGIEGAGNLTTSDLSVAPSMSHLFGTDATGRDIFSRAVYGSRVSLVVGLTATGLALLVASVLGAIAATSRKWIAETLMRVLDVVMSFPGIALAAVLVSAMSTRLPMLPVIIVSIGILYIPQLTRVVRANIISQFGEDYVAASKVMGAPVPWILLKHVARNCIAPIMVFATVLVADAIVFEASLSFIGAGIKSVNTPTWGNMLSEGKELLLSGHWWPTFFPGLLILITTLCLNVLSEGLTDAMASPRIKAKPDVQADEEAMEAQETLEAWDDAAEAVVANASVADGDDATNGLSSLTGVVAPAAEDVSLSERLSSLRVAELARKDRLVYEDTGEDPVLEVKNLSIAFPEQHGEVNIVDGVSFSVRPGETMGLVGESGCGKSISSMAVMGLLPPSARLSGEILFKGRNILKMTPAEHNALRGHEMSMVYQDALSSLNPSMLIRTQMAQLSARGGTRSSSELLELVGLDPKRTLRSYPHELSGGQRQRVLIAMALTRDPALVLADEPTTALDVTVQKQVIDLLNELREKLGFAMVFVSHDLALVAKLAHRITVMYAGQVVEQAPTSELLANPVHEYTRGLLGAVLSIEAGSKRLHQVRGVVPSPSEFVKGDRFAPRSSHPTVGLETRPVLKPVPGTTEHSYAITPELEALLAKEKH</sequence>
<evidence type="ECO:0000256" key="8">
    <source>
        <dbReference type="ARBA" id="ARBA00022741"/>
    </source>
</evidence>
<evidence type="ECO:0000256" key="2">
    <source>
        <dbReference type="ARBA" id="ARBA00004202"/>
    </source>
</evidence>
<comment type="caution">
    <text evidence="16">The sequence shown here is derived from an EMBL/GenBank/DDBJ whole genome shotgun (WGS) entry which is preliminary data.</text>
</comment>
<dbReference type="PROSITE" id="PS50893">
    <property type="entry name" value="ABC_TRANSPORTER_2"/>
    <property type="match status" value="1"/>
</dbReference>
<dbReference type="GO" id="GO:0015833">
    <property type="term" value="P:peptide transport"/>
    <property type="evidence" value="ECO:0007669"/>
    <property type="project" value="InterPro"/>
</dbReference>
<dbReference type="Pfam" id="PF00528">
    <property type="entry name" value="BPD_transp_1"/>
    <property type="match status" value="1"/>
</dbReference>
<evidence type="ECO:0000259" key="14">
    <source>
        <dbReference type="PROSITE" id="PS50893"/>
    </source>
</evidence>
<dbReference type="InterPro" id="IPR027417">
    <property type="entry name" value="P-loop_NTPase"/>
</dbReference>
<evidence type="ECO:0000256" key="13">
    <source>
        <dbReference type="RuleBase" id="RU363032"/>
    </source>
</evidence>
<evidence type="ECO:0000256" key="6">
    <source>
        <dbReference type="ARBA" id="ARBA00022519"/>
    </source>
</evidence>
<dbReference type="EMBL" id="JAXBCZ010000001">
    <property type="protein sequence ID" value="MEA1303891.1"/>
    <property type="molecule type" value="Genomic_DNA"/>
</dbReference>
<dbReference type="Gene3D" id="3.40.50.300">
    <property type="entry name" value="P-loop containing nucleotide triphosphate hydrolases"/>
    <property type="match status" value="1"/>
</dbReference>
<evidence type="ECO:0000256" key="11">
    <source>
        <dbReference type="ARBA" id="ARBA00022989"/>
    </source>
</evidence>
<dbReference type="SMART" id="SM00382">
    <property type="entry name" value="AAA"/>
    <property type="match status" value="1"/>
</dbReference>
<dbReference type="Gene3D" id="1.10.3720.10">
    <property type="entry name" value="MetI-like"/>
    <property type="match status" value="1"/>
</dbReference>
<feature type="transmembrane region" description="Helical" evidence="13">
    <location>
        <begin position="146"/>
        <end position="166"/>
    </location>
</feature>
<feature type="transmembrane region" description="Helical" evidence="13">
    <location>
        <begin position="231"/>
        <end position="259"/>
    </location>
</feature>
<dbReference type="Pfam" id="PF08352">
    <property type="entry name" value="oligo_HPY"/>
    <property type="match status" value="1"/>
</dbReference>
<dbReference type="CDD" id="cd03257">
    <property type="entry name" value="ABC_NikE_OppD_transporters"/>
    <property type="match status" value="1"/>
</dbReference>